<dbReference type="EMBL" id="KV875107">
    <property type="protein sequence ID" value="OIW23315.1"/>
    <property type="molecule type" value="Genomic_DNA"/>
</dbReference>
<accession>A0A1J7I7H3</accession>
<evidence type="ECO:0000256" key="1">
    <source>
        <dbReference type="SAM" id="MobiDB-lite"/>
    </source>
</evidence>
<feature type="region of interest" description="Disordered" evidence="1">
    <location>
        <begin position="38"/>
        <end position="63"/>
    </location>
</feature>
<keyword evidence="3" id="KW-1185">Reference proteome</keyword>
<sequence length="162" mass="17809">MDLHRQYLPSPSPGKDGPLTAYLTTILAAKSNLAAAVMHRQKSRRRADGYNGGRYRDGVQGSSMETTLDSATEARTVGAALVSHAVAATETMVTGAADLIRPLHPKTIPITALQRYPLTPHPMSRQAHKCRLLRGRVRFTSKSHMDSHLAKERHLQQAHDRA</sequence>
<evidence type="ECO:0000313" key="2">
    <source>
        <dbReference type="EMBL" id="OIW23315.1"/>
    </source>
</evidence>
<reference evidence="2 3" key="1">
    <citation type="submission" date="2016-10" db="EMBL/GenBank/DDBJ databases">
        <title>Draft genome sequence of Coniochaeta ligniaria NRRL30616, a lignocellulolytic fungus for bioabatement of inhibitors in plant biomass hydrolysates.</title>
        <authorList>
            <consortium name="DOE Joint Genome Institute"/>
            <person name="Jimenez D.J."/>
            <person name="Hector R.E."/>
            <person name="Riley R."/>
            <person name="Sun H."/>
            <person name="Grigoriev I.V."/>
            <person name="Van Elsas J.D."/>
            <person name="Nichols N.N."/>
        </authorList>
    </citation>
    <scope>NUCLEOTIDE SEQUENCE [LARGE SCALE GENOMIC DNA]</scope>
    <source>
        <strain evidence="2 3">NRRL 30616</strain>
    </source>
</reference>
<feature type="region of interest" description="Disordered" evidence="1">
    <location>
        <begin position="142"/>
        <end position="162"/>
    </location>
</feature>
<organism evidence="2 3">
    <name type="scientific">Coniochaeta ligniaria NRRL 30616</name>
    <dbReference type="NCBI Taxonomy" id="1408157"/>
    <lineage>
        <taxon>Eukaryota</taxon>
        <taxon>Fungi</taxon>
        <taxon>Dikarya</taxon>
        <taxon>Ascomycota</taxon>
        <taxon>Pezizomycotina</taxon>
        <taxon>Sordariomycetes</taxon>
        <taxon>Sordariomycetidae</taxon>
        <taxon>Coniochaetales</taxon>
        <taxon>Coniochaetaceae</taxon>
        <taxon>Coniochaeta</taxon>
    </lineage>
</organism>
<evidence type="ECO:0000313" key="3">
    <source>
        <dbReference type="Proteomes" id="UP000182658"/>
    </source>
</evidence>
<gene>
    <name evidence="2" type="ORF">CONLIGDRAFT_686754</name>
</gene>
<name>A0A1J7I7H3_9PEZI</name>
<dbReference type="Proteomes" id="UP000182658">
    <property type="component" value="Unassembled WGS sequence"/>
</dbReference>
<dbReference type="InParanoid" id="A0A1J7I7H3"/>
<protein>
    <submittedName>
        <fullName evidence="2">Uncharacterized protein</fullName>
    </submittedName>
</protein>
<dbReference type="AlphaFoldDB" id="A0A1J7I7H3"/>
<feature type="compositionally biased region" description="Basic and acidic residues" evidence="1">
    <location>
        <begin position="143"/>
        <end position="162"/>
    </location>
</feature>
<proteinExistence type="predicted"/>